<name>Q2KEJ9_PYRO7</name>
<sequence length="114" mass="12290">MYESSAKSLILHLRLLVPLHKLLPPNPARSSNQGYLASSPGTTNASPESPSDDVFAGPCYAINTTEQKPPAAAEDGPRWEKIVEAEKRKKVKSEWGIGVASVRVKRPLGLQPGC</sequence>
<evidence type="ECO:0000256" key="1">
    <source>
        <dbReference type="SAM" id="MobiDB-lite"/>
    </source>
</evidence>
<evidence type="ECO:0000313" key="2">
    <source>
        <dbReference type="EMBL" id="EAQ71630.1"/>
    </source>
</evidence>
<proteinExistence type="predicted"/>
<feature type="compositionally biased region" description="Polar residues" evidence="1">
    <location>
        <begin position="28"/>
        <end position="49"/>
    </location>
</feature>
<accession>Q2KEJ9</accession>
<organism evidence="2">
    <name type="scientific">Pyricularia oryzae (strain 70-15 / ATCC MYA-4617 / FGSC 8958)</name>
    <name type="common">Rice blast fungus</name>
    <name type="synonym">Magnaporthe oryzae</name>
    <dbReference type="NCBI Taxonomy" id="242507"/>
    <lineage>
        <taxon>Eukaryota</taxon>
        <taxon>Fungi</taxon>
        <taxon>Dikarya</taxon>
        <taxon>Ascomycota</taxon>
        <taxon>Pezizomycotina</taxon>
        <taxon>Sordariomycetes</taxon>
        <taxon>Sordariomycetidae</taxon>
        <taxon>Magnaporthales</taxon>
        <taxon>Pyriculariaceae</taxon>
        <taxon>Pyricularia</taxon>
    </lineage>
</organism>
<feature type="region of interest" description="Disordered" evidence="1">
    <location>
        <begin position="27"/>
        <end position="57"/>
    </location>
</feature>
<dbReference type="EMBL" id="CM000230">
    <property type="protein sequence ID" value="EAQ71630.1"/>
    <property type="molecule type" value="Genomic_DNA"/>
</dbReference>
<dbReference type="AlphaFoldDB" id="Q2KEJ9"/>
<protein>
    <submittedName>
        <fullName evidence="2">Uncharacterized protein</fullName>
    </submittedName>
</protein>
<gene>
    <name evidence="2" type="ORF">MGCH7_ch7g1037</name>
</gene>
<reference evidence="2" key="1">
    <citation type="submission" date="2005-01" db="EMBL/GenBank/DDBJ databases">
        <title>The sequence of Magnaporthe grisea chromosome 7.</title>
        <authorList>
            <person name="Thon M.R."/>
            <person name="Pan H."/>
            <person name="Diener A."/>
            <person name="Papalas J."/>
            <person name="Taro A."/>
            <person name="Mitchell T."/>
            <person name="Dean R.A."/>
        </authorList>
    </citation>
    <scope>NUCLEOTIDE SEQUENCE</scope>
    <source>
        <strain evidence="2">70-15</strain>
    </source>
</reference>